<comment type="caution">
    <text evidence="1">The sequence shown here is derived from an EMBL/GenBank/DDBJ whole genome shotgun (WGS) entry which is preliminary data.</text>
</comment>
<gene>
    <name evidence="1" type="ORF">ENP88_05870</name>
</gene>
<name>A0A7J2TKR4_ARCFL</name>
<proteinExistence type="predicted"/>
<organism evidence="1">
    <name type="scientific">Archaeoglobus fulgidus</name>
    <dbReference type="NCBI Taxonomy" id="2234"/>
    <lineage>
        <taxon>Archaea</taxon>
        <taxon>Methanobacteriati</taxon>
        <taxon>Methanobacteriota</taxon>
        <taxon>Archaeoglobi</taxon>
        <taxon>Archaeoglobales</taxon>
        <taxon>Archaeoglobaceae</taxon>
        <taxon>Archaeoglobus</taxon>
    </lineage>
</organism>
<accession>A0A7J2TKR4</accession>
<dbReference type="EMBL" id="DSLA01000094">
    <property type="protein sequence ID" value="HEH35661.1"/>
    <property type="molecule type" value="Genomic_DNA"/>
</dbReference>
<sequence>MRNAFRYLYSAEELLRFKAAEALAVLCPKSNARNYILRLFWLLSDESGAYCIGSPLGIAEIGRKNPDIFESFKIKFLYLLENEEVERSYVAYGILRNAEIYFDTEARFLLEKKALELNDQKFLAYSALAIQKLGGDASNVVKRISSAVKIYNGTDLVELDAEAFRDFIKSNIF</sequence>
<evidence type="ECO:0008006" key="2">
    <source>
        <dbReference type="Google" id="ProtNLM"/>
    </source>
</evidence>
<reference evidence="1" key="1">
    <citation type="journal article" date="2020" name="mSystems">
        <title>Genome- and Community-Level Interaction Insights into Carbon Utilization and Element Cycling Functions of Hydrothermarchaeota in Hydrothermal Sediment.</title>
        <authorList>
            <person name="Zhou Z."/>
            <person name="Liu Y."/>
            <person name="Xu W."/>
            <person name="Pan J."/>
            <person name="Luo Z.H."/>
            <person name="Li M."/>
        </authorList>
    </citation>
    <scope>NUCLEOTIDE SEQUENCE [LARGE SCALE GENOMIC DNA]</scope>
    <source>
        <strain evidence="1">SpSt-26</strain>
    </source>
</reference>
<protein>
    <recommendedName>
        <fullName evidence="2">HEAT repeat domain-containing protein</fullName>
    </recommendedName>
</protein>
<dbReference type="AlphaFoldDB" id="A0A7J2TKR4"/>
<evidence type="ECO:0000313" key="1">
    <source>
        <dbReference type="EMBL" id="HEH35661.1"/>
    </source>
</evidence>